<evidence type="ECO:0000313" key="2">
    <source>
        <dbReference type="EMBL" id="AKH97455.1"/>
    </source>
</evidence>
<reference evidence="2 5" key="1">
    <citation type="journal article" date="2015" name="ISME J.">
        <title>Elemental sulfur and acetate can support life of a novel strictly anaerobic haloarchaeon.</title>
        <authorList>
            <person name="Sorokin D.Y."/>
            <person name="Kublanov I.V."/>
            <person name="Gavrilov S.N."/>
            <person name="Rojo D."/>
            <person name="Roman P."/>
            <person name="Golyshin P.N."/>
            <person name="Slepak V.Z."/>
            <person name="Smedile F."/>
            <person name="Ferrer M."/>
            <person name="Messina E."/>
            <person name="La Cono V."/>
            <person name="Yakimov M.M."/>
        </authorList>
    </citation>
    <scope>NUCLEOTIDE SEQUENCE [LARGE SCALE GENOMIC DNA]</scope>
    <source>
        <strain evidence="2 5">HSR2</strain>
    </source>
</reference>
<proteinExistence type="predicted"/>
<gene>
    <name evidence="3" type="ORF">HLASA_0954</name>
    <name evidence="2" type="ORF">HLASF_0965</name>
</gene>
<dbReference type="STRING" id="1604004.HLASA_0954"/>
<feature type="transmembrane region" description="Helical" evidence="1">
    <location>
        <begin position="12"/>
        <end position="36"/>
    </location>
</feature>
<dbReference type="KEGG" id="hsu:HLASF_0965"/>
<dbReference type="GeneID" id="26010310"/>
<dbReference type="KEGG" id="hsf:HLASA_0954"/>
<evidence type="ECO:0000313" key="4">
    <source>
        <dbReference type="Proteomes" id="UP000060390"/>
    </source>
</evidence>
<organism evidence="2 5">
    <name type="scientific">Halanaeroarchaeum sulfurireducens</name>
    <dbReference type="NCBI Taxonomy" id="1604004"/>
    <lineage>
        <taxon>Archaea</taxon>
        <taxon>Methanobacteriati</taxon>
        <taxon>Methanobacteriota</taxon>
        <taxon>Stenosarchaea group</taxon>
        <taxon>Halobacteria</taxon>
        <taxon>Halobacteriales</taxon>
        <taxon>Halobacteriaceae</taxon>
        <taxon>Halanaeroarchaeum</taxon>
    </lineage>
</organism>
<dbReference type="EMBL" id="CP011564">
    <property type="protein sequence ID" value="ALG81851.1"/>
    <property type="molecule type" value="Genomic_DNA"/>
</dbReference>
<name>A0A0F7PBB7_9EURY</name>
<dbReference type="HOGENOM" id="CLU_046962_0_0_2"/>
<evidence type="ECO:0000256" key="1">
    <source>
        <dbReference type="SAM" id="Phobius"/>
    </source>
</evidence>
<evidence type="ECO:0000313" key="3">
    <source>
        <dbReference type="EMBL" id="ALG81851.1"/>
    </source>
</evidence>
<dbReference type="Proteomes" id="UP000069906">
    <property type="component" value="Chromosome"/>
</dbReference>
<sequence length="465" mass="49882">MEFIDDSGRIFGLINVIDALVVLLVLGVAVAGIALVTSQEPAPEPDIASTHATLDLGSQPQYIVSEINEGDTYSPSEDSRITITDVYVTPDGNQDRITARVKLAGPAKDNAIKYDGAPPRLGRTLAITTDLYEISGDIRAVGSADALDRETATVQLEDRVSRTTAESIAPGDEIRVAGRTVATVENVLAYPTDNPTKNDVLLNVTVHAFDQNGDLHFGDTPLREGQRLTLPLNSASFHGDIRRVNTDLHTQSTQLLTTATLDTQTAQDVTTGDLIRMGDTTVATVESVTRYGTNNPDRKRVLVGLTTQTHQFGEQTYFGQTHVTDGAHIPIQTSQYDVTGTIDRVGATTPPGTPATKTVTLRKTDVSEPMADALTTGMVERSGNKTIAEVTDVDVQPSVVLIRGDEGDLGVYDHLIDRDVTLTTELRVRETVSGTQFKGETIQQGSTVTLDLGSMTVRATVVDIS</sequence>
<dbReference type="EMBL" id="CP008874">
    <property type="protein sequence ID" value="AKH97455.1"/>
    <property type="molecule type" value="Genomic_DNA"/>
</dbReference>
<accession>A0A0F7PBB7</accession>
<evidence type="ECO:0008006" key="6">
    <source>
        <dbReference type="Google" id="ProtNLM"/>
    </source>
</evidence>
<keyword evidence="1" id="KW-1133">Transmembrane helix</keyword>
<dbReference type="OrthoDB" id="202569at2157"/>
<keyword evidence="1" id="KW-0812">Transmembrane</keyword>
<reference evidence="4" key="2">
    <citation type="submission" date="2015-05" db="EMBL/GenBank/DDBJ databases">
        <title>Complete genome sequence of Halanaeroarchaeum sulfurireducens type strain M27-SA2, a sulfate-reducer haloarchaeon from marine anoxic lake Medee.</title>
        <authorList>
            <person name="Messina E."/>
            <person name="Kublanov I.V."/>
            <person name="Toshchakov S."/>
            <person name="Arcadi E."/>
            <person name="La Spada G."/>
            <person name="La Cono V."/>
            <person name="Yakimov M.M."/>
        </authorList>
    </citation>
    <scope>NUCLEOTIDE SEQUENCE [LARGE SCALE GENOMIC DNA]</scope>
    <source>
        <strain evidence="4">M27-SA2</strain>
    </source>
</reference>
<dbReference type="RefSeq" id="WP_050048211.1">
    <property type="nucleotide sequence ID" value="NZ_CP008874.1"/>
</dbReference>
<dbReference type="InterPro" id="IPR025480">
    <property type="entry name" value="DUF4330"/>
</dbReference>
<dbReference type="Proteomes" id="UP000060390">
    <property type="component" value="Chromosome"/>
</dbReference>
<evidence type="ECO:0000313" key="5">
    <source>
        <dbReference type="Proteomes" id="UP000069906"/>
    </source>
</evidence>
<dbReference type="Pfam" id="PF14221">
    <property type="entry name" value="DUF4330"/>
    <property type="match status" value="1"/>
</dbReference>
<keyword evidence="5" id="KW-1185">Reference proteome</keyword>
<protein>
    <recommendedName>
        <fullName evidence="6">DUF4330 domain-containing protein</fullName>
    </recommendedName>
</protein>
<keyword evidence="1" id="KW-0472">Membrane</keyword>
<reference evidence="3 4" key="3">
    <citation type="journal article" date="2016" name="Stand. Genomic Sci.">
        <title>Complete genome sequence of 'Halanaeroarchaeum sulfurireducens' M27-SA2, a sulfur-reducing and acetate-oxidizing haloarchaeon from the deep-sea hypersaline anoxic lake Medee.</title>
        <authorList>
            <person name="Messina E."/>
            <person name="Sorokin D.Y."/>
            <person name="Kublanov I.V."/>
            <person name="Toshchakov S."/>
            <person name="Lopatina A."/>
            <person name="Arcadi E."/>
            <person name="Smedile F."/>
            <person name="La Spada G."/>
            <person name="La Cono V."/>
            <person name="Yakimov M.M."/>
        </authorList>
    </citation>
    <scope>NUCLEOTIDE SEQUENCE [LARGE SCALE GENOMIC DNA]</scope>
    <source>
        <strain evidence="3 4">M27-SA2</strain>
    </source>
</reference>
<dbReference type="PATRIC" id="fig|1604004.4.peg.1011"/>
<dbReference type="AlphaFoldDB" id="A0A0F7PBB7"/>